<evidence type="ECO:0000313" key="11">
    <source>
        <dbReference type="Proteomes" id="UP001301958"/>
    </source>
</evidence>
<dbReference type="Pfam" id="PF10403">
    <property type="entry name" value="BHD_1"/>
    <property type="match status" value="1"/>
</dbReference>
<sequence length="817" mass="91795">MAGKKRSAPSTNDITPRRSTRGSTRLQPNNEAIPDVLREMLADVNNEEINHVSERPSKRKRPGEKPPPPVKEDEVEDVTAPQPTIETIMRDTDEEDGDDDDEIEFEDVDITTTTTTTQQPKNLNLNLSALMSAKGPQKGNRRKPANREEKERRVEIHKAHLICLLAHVELRNRWCNDPDVQDVLEPLLSKRLTSFFRPKSSFNQYSKIESLKRGIQEAKEMFKSKFSITERGLRRALWAENDDQLNNYKLPDDFESTHKRSDFLKAARKMEGSRDVGAQLFCALLRSVEVEARLVCSLQPLSCAPGGPTMRTPQDSKKKPTKAEFYAAAMAKHESKYPKPQPGPATPSPRSRLGHPNATAYRMPSTLTPPTPPPPVSRPLIPKKTVVDESKFPVYWVEVLDVAQQKWLPVDPLVTFTQSNTRALEPPSVDRQNNLTYVVAFNADGTAIDVTRRYAKAYNAKTRRLRVDGINASNTAKGERWWRRTLRRYSRLEPTDLDQIEDNELTGLEAREPMPRNVVDFKDHPVYALERHLRRNEVLVPDAQSTGTVSAGSKAPLERIYRRRDVRIARTREKWYRLGRVVLPDSVPVKVLPPRKNLKSRLLDDDDVEDEDDLFADNTGVPIFTESQTELYVPPPVVDGIVPRNKFKNLDVYVPSMVPAGGVHIKHSRAAQAAFILGVDYAPAVVGFEFKGRHGTAVINGVVVAEEFGEAVRAVCAGLEGMEAGEEEDRKRREVLRLWNRFLKGLRIRERVMEGVDEDAEEEEAGDWLKKGKDVEMEDVSEGEGGGGFVGLNDLSDDEGGGFVIDDGDGGGGFVVE</sequence>
<dbReference type="AlphaFoldDB" id="A0AAN7BV43"/>
<keyword evidence="11" id="KW-1185">Reference proteome</keyword>
<reference evidence="10" key="2">
    <citation type="submission" date="2023-05" db="EMBL/GenBank/DDBJ databases">
        <authorList>
            <consortium name="Lawrence Berkeley National Laboratory"/>
            <person name="Steindorff A."/>
            <person name="Hensen N."/>
            <person name="Bonometti L."/>
            <person name="Westerberg I."/>
            <person name="Brannstrom I.O."/>
            <person name="Guillou S."/>
            <person name="Cros-Aarteil S."/>
            <person name="Calhoun S."/>
            <person name="Haridas S."/>
            <person name="Kuo A."/>
            <person name="Mondo S."/>
            <person name="Pangilinan J."/>
            <person name="Riley R."/>
            <person name="Labutti K."/>
            <person name="Andreopoulos B."/>
            <person name="Lipzen A."/>
            <person name="Chen C."/>
            <person name="Yanf M."/>
            <person name="Daum C."/>
            <person name="Ng V."/>
            <person name="Clum A."/>
            <person name="Ohm R."/>
            <person name="Martin F."/>
            <person name="Silar P."/>
            <person name="Natvig D."/>
            <person name="Lalanne C."/>
            <person name="Gautier V."/>
            <person name="Ament-Velasquez S.L."/>
            <person name="Kruys A."/>
            <person name="Hutchinson M.I."/>
            <person name="Powell A.J."/>
            <person name="Barry K."/>
            <person name="Miller A.N."/>
            <person name="Grigoriev I.V."/>
            <person name="Debuchy R."/>
            <person name="Gladieux P."/>
            <person name="Thoren M.H."/>
            <person name="Johannesson H."/>
        </authorList>
    </citation>
    <scope>NUCLEOTIDE SEQUENCE</scope>
    <source>
        <strain evidence="10">CBS 990.96</strain>
    </source>
</reference>
<dbReference type="Proteomes" id="UP001301958">
    <property type="component" value="Unassembled WGS sequence"/>
</dbReference>
<comment type="similarity">
    <text evidence="2">Belongs to the XPC family.</text>
</comment>
<dbReference type="InterPro" id="IPR018327">
    <property type="entry name" value="BHD_2"/>
</dbReference>
<dbReference type="Pfam" id="PF03835">
    <property type="entry name" value="Rad4"/>
    <property type="match status" value="1"/>
</dbReference>
<dbReference type="GO" id="GO:0000111">
    <property type="term" value="C:nucleotide-excision repair factor 2 complex"/>
    <property type="evidence" value="ECO:0007669"/>
    <property type="project" value="TreeGrafter"/>
</dbReference>
<evidence type="ECO:0000256" key="4">
    <source>
        <dbReference type="ARBA" id="ARBA00023204"/>
    </source>
</evidence>
<dbReference type="Gene3D" id="2.20.20.110">
    <property type="entry name" value="Rad4, beta-hairpin domain BHD1"/>
    <property type="match status" value="1"/>
</dbReference>
<dbReference type="PANTHER" id="PTHR12135">
    <property type="entry name" value="DNA REPAIR PROTEIN XP-C / RAD4"/>
    <property type="match status" value="1"/>
</dbReference>
<comment type="subcellular location">
    <subcellularLocation>
        <location evidence="1">Nucleus</location>
    </subcellularLocation>
</comment>
<reference evidence="10" key="1">
    <citation type="journal article" date="2023" name="Mol. Phylogenet. Evol.">
        <title>Genome-scale phylogeny and comparative genomics of the fungal order Sordariales.</title>
        <authorList>
            <person name="Hensen N."/>
            <person name="Bonometti L."/>
            <person name="Westerberg I."/>
            <person name="Brannstrom I.O."/>
            <person name="Guillou S."/>
            <person name="Cros-Aarteil S."/>
            <person name="Calhoun S."/>
            <person name="Haridas S."/>
            <person name="Kuo A."/>
            <person name="Mondo S."/>
            <person name="Pangilinan J."/>
            <person name="Riley R."/>
            <person name="LaButti K."/>
            <person name="Andreopoulos B."/>
            <person name="Lipzen A."/>
            <person name="Chen C."/>
            <person name="Yan M."/>
            <person name="Daum C."/>
            <person name="Ng V."/>
            <person name="Clum A."/>
            <person name="Steindorff A."/>
            <person name="Ohm R.A."/>
            <person name="Martin F."/>
            <person name="Silar P."/>
            <person name="Natvig D.O."/>
            <person name="Lalanne C."/>
            <person name="Gautier V."/>
            <person name="Ament-Velasquez S.L."/>
            <person name="Kruys A."/>
            <person name="Hutchinson M.I."/>
            <person name="Powell A.J."/>
            <person name="Barry K."/>
            <person name="Miller A.N."/>
            <person name="Grigoriev I.V."/>
            <person name="Debuchy R."/>
            <person name="Gladieux P."/>
            <person name="Hiltunen Thoren M."/>
            <person name="Johannesson H."/>
        </authorList>
    </citation>
    <scope>NUCLEOTIDE SEQUENCE</scope>
    <source>
        <strain evidence="10">CBS 990.96</strain>
    </source>
</reference>
<dbReference type="Gene3D" id="3.90.260.10">
    <property type="entry name" value="Transglutaminase-like"/>
    <property type="match status" value="1"/>
</dbReference>
<dbReference type="SMART" id="SM01032">
    <property type="entry name" value="BHD_3"/>
    <property type="match status" value="1"/>
</dbReference>
<evidence type="ECO:0000259" key="7">
    <source>
        <dbReference type="SMART" id="SM01030"/>
    </source>
</evidence>
<dbReference type="GO" id="GO:0071942">
    <property type="term" value="C:XPC complex"/>
    <property type="evidence" value="ECO:0007669"/>
    <property type="project" value="TreeGrafter"/>
</dbReference>
<dbReference type="GO" id="GO:0005737">
    <property type="term" value="C:cytoplasm"/>
    <property type="evidence" value="ECO:0007669"/>
    <property type="project" value="TreeGrafter"/>
</dbReference>
<dbReference type="GO" id="GO:0006298">
    <property type="term" value="P:mismatch repair"/>
    <property type="evidence" value="ECO:0007669"/>
    <property type="project" value="TreeGrafter"/>
</dbReference>
<feature type="domain" description="Rad4 beta-hairpin" evidence="8">
    <location>
        <begin position="569"/>
        <end position="635"/>
    </location>
</feature>
<comment type="caution">
    <text evidence="10">The sequence shown here is derived from an EMBL/GenBank/DDBJ whole genome shotgun (WGS) entry which is preliminary data.</text>
</comment>
<dbReference type="SMART" id="SM01031">
    <property type="entry name" value="BHD_2"/>
    <property type="match status" value="1"/>
</dbReference>
<evidence type="ECO:0000256" key="2">
    <source>
        <dbReference type="ARBA" id="ARBA00009525"/>
    </source>
</evidence>
<dbReference type="GO" id="GO:0006289">
    <property type="term" value="P:nucleotide-excision repair"/>
    <property type="evidence" value="ECO:0007669"/>
    <property type="project" value="InterPro"/>
</dbReference>
<name>A0AAN7BV43_9PEZI</name>
<feature type="region of interest" description="Disordered" evidence="6">
    <location>
        <begin position="131"/>
        <end position="152"/>
    </location>
</feature>
<dbReference type="Pfam" id="PF10405">
    <property type="entry name" value="BHD_3"/>
    <property type="match status" value="1"/>
</dbReference>
<dbReference type="InterPro" id="IPR042488">
    <property type="entry name" value="Rad4_BHD3_sf"/>
</dbReference>
<feature type="region of interest" description="Disordered" evidence="6">
    <location>
        <begin position="331"/>
        <end position="377"/>
    </location>
</feature>
<keyword evidence="3" id="KW-0227">DNA damage</keyword>
<dbReference type="InterPro" id="IPR038765">
    <property type="entry name" value="Papain-like_cys_pep_sf"/>
</dbReference>
<evidence type="ECO:0000259" key="8">
    <source>
        <dbReference type="SMART" id="SM01031"/>
    </source>
</evidence>
<keyword evidence="4" id="KW-0234">DNA repair</keyword>
<dbReference type="InterPro" id="IPR036985">
    <property type="entry name" value="Transglutaminase-like_sf"/>
</dbReference>
<evidence type="ECO:0000256" key="1">
    <source>
        <dbReference type="ARBA" id="ARBA00004123"/>
    </source>
</evidence>
<dbReference type="GO" id="GO:0003697">
    <property type="term" value="F:single-stranded DNA binding"/>
    <property type="evidence" value="ECO:0007669"/>
    <property type="project" value="TreeGrafter"/>
</dbReference>
<gene>
    <name evidence="10" type="ORF">QBC38DRAFT_55636</name>
</gene>
<dbReference type="InterPro" id="IPR004583">
    <property type="entry name" value="DNA_repair_Rad4"/>
</dbReference>
<evidence type="ECO:0000256" key="3">
    <source>
        <dbReference type="ARBA" id="ARBA00022763"/>
    </source>
</evidence>
<dbReference type="PANTHER" id="PTHR12135:SF0">
    <property type="entry name" value="DNA REPAIR PROTEIN COMPLEMENTING XP-C CELLS"/>
    <property type="match status" value="1"/>
</dbReference>
<evidence type="ECO:0000256" key="5">
    <source>
        <dbReference type="ARBA" id="ARBA00023242"/>
    </source>
</evidence>
<dbReference type="Pfam" id="PF10404">
    <property type="entry name" value="BHD_2"/>
    <property type="match status" value="1"/>
</dbReference>
<feature type="compositionally biased region" description="Polar residues" evidence="6">
    <location>
        <begin position="21"/>
        <end position="30"/>
    </location>
</feature>
<evidence type="ECO:0000256" key="6">
    <source>
        <dbReference type="SAM" id="MobiDB-lite"/>
    </source>
</evidence>
<feature type="domain" description="Rad4 beta-hairpin" evidence="7">
    <location>
        <begin position="510"/>
        <end position="567"/>
    </location>
</feature>
<feature type="domain" description="Rad4 beta-hairpin" evidence="9">
    <location>
        <begin position="642"/>
        <end position="716"/>
    </location>
</feature>
<dbReference type="InterPro" id="IPR018326">
    <property type="entry name" value="Rad4_beta-hairpin_dom1"/>
</dbReference>
<dbReference type="GO" id="GO:0003684">
    <property type="term" value="F:damaged DNA binding"/>
    <property type="evidence" value="ECO:0007669"/>
    <property type="project" value="InterPro"/>
</dbReference>
<dbReference type="InterPro" id="IPR018328">
    <property type="entry name" value="Rad4_beta-hairpin_dom3"/>
</dbReference>
<organism evidence="10 11">
    <name type="scientific">Podospora fimiseda</name>
    <dbReference type="NCBI Taxonomy" id="252190"/>
    <lineage>
        <taxon>Eukaryota</taxon>
        <taxon>Fungi</taxon>
        <taxon>Dikarya</taxon>
        <taxon>Ascomycota</taxon>
        <taxon>Pezizomycotina</taxon>
        <taxon>Sordariomycetes</taxon>
        <taxon>Sordariomycetidae</taxon>
        <taxon>Sordariales</taxon>
        <taxon>Podosporaceae</taxon>
        <taxon>Podospora</taxon>
    </lineage>
</organism>
<protein>
    <submittedName>
        <fullName evidence="10">DNA repair protein rhp41</fullName>
    </submittedName>
</protein>
<dbReference type="Gene3D" id="3.30.70.2460">
    <property type="entry name" value="Rad4, beta-hairpin domain BHD3"/>
    <property type="match status" value="1"/>
</dbReference>
<feature type="compositionally biased region" description="Pro residues" evidence="6">
    <location>
        <begin position="367"/>
        <end position="377"/>
    </location>
</feature>
<dbReference type="EMBL" id="MU865301">
    <property type="protein sequence ID" value="KAK4230130.1"/>
    <property type="molecule type" value="Genomic_DNA"/>
</dbReference>
<dbReference type="InterPro" id="IPR018325">
    <property type="entry name" value="Rad4/PNGase_transGLS-fold"/>
</dbReference>
<feature type="compositionally biased region" description="Acidic residues" evidence="6">
    <location>
        <begin position="92"/>
        <end position="101"/>
    </location>
</feature>
<dbReference type="SUPFAM" id="SSF54001">
    <property type="entry name" value="Cysteine proteinases"/>
    <property type="match status" value="1"/>
</dbReference>
<keyword evidence="5" id="KW-0539">Nucleus</keyword>
<dbReference type="SMART" id="SM01030">
    <property type="entry name" value="BHD_1"/>
    <property type="match status" value="1"/>
</dbReference>
<accession>A0AAN7BV43</accession>
<evidence type="ECO:0000313" key="10">
    <source>
        <dbReference type="EMBL" id="KAK4230130.1"/>
    </source>
</evidence>
<evidence type="ECO:0000259" key="9">
    <source>
        <dbReference type="SMART" id="SM01032"/>
    </source>
</evidence>
<feature type="region of interest" description="Disordered" evidence="6">
    <location>
        <begin position="1"/>
        <end position="101"/>
    </location>
</feature>
<proteinExistence type="inferred from homology"/>